<dbReference type="GO" id="GO:0005886">
    <property type="term" value="C:plasma membrane"/>
    <property type="evidence" value="ECO:0000318"/>
    <property type="project" value="GO_Central"/>
</dbReference>
<organism evidence="17 18">
    <name type="scientific">Strongylocentrotus purpuratus</name>
    <name type="common">Purple sea urchin</name>
    <dbReference type="NCBI Taxonomy" id="7668"/>
    <lineage>
        <taxon>Eukaryota</taxon>
        <taxon>Metazoa</taxon>
        <taxon>Echinodermata</taxon>
        <taxon>Eleutherozoa</taxon>
        <taxon>Echinozoa</taxon>
        <taxon>Echinoidea</taxon>
        <taxon>Euechinoidea</taxon>
        <taxon>Echinacea</taxon>
        <taxon>Camarodonta</taxon>
        <taxon>Echinidea</taxon>
        <taxon>Strongylocentrotidae</taxon>
        <taxon>Strongylocentrotus</taxon>
    </lineage>
</organism>
<dbReference type="InterPro" id="IPR000276">
    <property type="entry name" value="GPCR_Rhodpsn"/>
</dbReference>
<reference evidence="18" key="1">
    <citation type="submission" date="2015-02" db="EMBL/GenBank/DDBJ databases">
        <title>Genome sequencing for Strongylocentrotus purpuratus.</title>
        <authorList>
            <person name="Murali S."/>
            <person name="Liu Y."/>
            <person name="Vee V."/>
            <person name="English A."/>
            <person name="Wang M."/>
            <person name="Skinner E."/>
            <person name="Han Y."/>
            <person name="Muzny D.M."/>
            <person name="Worley K.C."/>
            <person name="Gibbs R.A."/>
        </authorList>
    </citation>
    <scope>NUCLEOTIDE SEQUENCE</scope>
</reference>
<name>A0A7M7G083_STRPU</name>
<keyword evidence="10" id="KW-1015">Disulfide bond</keyword>
<keyword evidence="18" id="KW-1185">Reference proteome</keyword>
<feature type="transmembrane region" description="Helical" evidence="15">
    <location>
        <begin position="179"/>
        <end position="200"/>
    </location>
</feature>
<dbReference type="PROSITE" id="PS50262">
    <property type="entry name" value="G_PROTEIN_RECEP_F1_2"/>
    <property type="match status" value="1"/>
</dbReference>
<sequence>MNVSSNNSVAAVALESLSLFIIMPGAILANGVAIFIILRTRSLWKHAHNLLILSLNIADLGVAIFTMPCAMISVFDGGNYLRTHTSACKFNGFLAVLFTFVIPALILFITLERFLVINLSQRFPRSRRRVYVFILISWATSLMAAILPLTNATLPYIYIPTTRHCSPPWLDPVFHAAGLILLAGEIPLLLLLYAAIVYNLKKTGTNLKKTRRRDPTKSACRDSSVISAYGEEITSPPASVSRPLEDDPTVEPDTVQHVQGVTSADSAAVCSGDDDVFKATGEKIRANLKTKGKRVFKQKSFGARRRQWSAQRRVATISAVLVITTIVCWIPYLLVHLNIVPVSDYHWFGVMTMWFAFTNALLDPVIYTFMNRQARAELAKFFQNLKVCCQLEPCRKLQHFIRGGD</sequence>
<dbReference type="GO" id="GO:0004930">
    <property type="term" value="F:G protein-coupled receptor activity"/>
    <property type="evidence" value="ECO:0000318"/>
    <property type="project" value="GO_Central"/>
</dbReference>
<evidence type="ECO:0000313" key="17">
    <source>
        <dbReference type="EnsemblMetazoa" id="XP_001194088"/>
    </source>
</evidence>
<evidence type="ECO:0000256" key="11">
    <source>
        <dbReference type="ARBA" id="ARBA00023170"/>
    </source>
</evidence>
<keyword evidence="6 15" id="KW-1133">Transmembrane helix</keyword>
<keyword evidence="9 15" id="KW-0472">Membrane</keyword>
<feature type="transmembrane region" description="Helical" evidence="15">
    <location>
        <begin position="347"/>
        <end position="370"/>
    </location>
</feature>
<keyword evidence="12" id="KW-0325">Glycoprotein</keyword>
<keyword evidence="11" id="KW-0675">Receptor</keyword>
<feature type="transmembrane region" description="Helical" evidence="15">
    <location>
        <begin position="314"/>
        <end position="335"/>
    </location>
</feature>
<dbReference type="InParanoid" id="A0A7M7G083"/>
<dbReference type="GO" id="GO:0007186">
    <property type="term" value="P:G protein-coupled receptor signaling pathway"/>
    <property type="evidence" value="ECO:0000318"/>
    <property type="project" value="GO_Central"/>
</dbReference>
<evidence type="ECO:0000256" key="2">
    <source>
        <dbReference type="ARBA" id="ARBA00004651"/>
    </source>
</evidence>
<dbReference type="InterPro" id="IPR017452">
    <property type="entry name" value="GPCR_Rhodpsn_7TM"/>
</dbReference>
<feature type="domain" description="G-protein coupled receptors family 1 profile" evidence="16">
    <location>
        <begin position="29"/>
        <end position="367"/>
    </location>
</feature>
<keyword evidence="14" id="KW-0966">Cell projection</keyword>
<evidence type="ECO:0000256" key="1">
    <source>
        <dbReference type="ARBA" id="ARBA00004309"/>
    </source>
</evidence>
<evidence type="ECO:0000313" key="18">
    <source>
        <dbReference type="Proteomes" id="UP000007110"/>
    </source>
</evidence>
<keyword evidence="13" id="KW-0807">Transducer</keyword>
<keyword evidence="3" id="KW-0217">Developmental protein</keyword>
<keyword evidence="4" id="KW-1003">Cell membrane</keyword>
<evidence type="ECO:0000256" key="8">
    <source>
        <dbReference type="ARBA" id="ARBA00023069"/>
    </source>
</evidence>
<dbReference type="OrthoDB" id="2101615at2759"/>
<reference evidence="17" key="2">
    <citation type="submission" date="2021-01" db="UniProtKB">
        <authorList>
            <consortium name="EnsemblMetazoa"/>
        </authorList>
    </citation>
    <scope>IDENTIFICATION</scope>
</reference>
<evidence type="ECO:0000256" key="10">
    <source>
        <dbReference type="ARBA" id="ARBA00023157"/>
    </source>
</evidence>
<dbReference type="OMA" id="RTHTSAC"/>
<evidence type="ECO:0000256" key="12">
    <source>
        <dbReference type="ARBA" id="ARBA00023180"/>
    </source>
</evidence>
<evidence type="ECO:0000256" key="7">
    <source>
        <dbReference type="ARBA" id="ARBA00023040"/>
    </source>
</evidence>
<evidence type="ECO:0000256" key="13">
    <source>
        <dbReference type="ARBA" id="ARBA00023224"/>
    </source>
</evidence>
<keyword evidence="8" id="KW-0969">Cilium</keyword>
<dbReference type="GeneID" id="756233"/>
<dbReference type="Proteomes" id="UP000007110">
    <property type="component" value="Unassembled WGS sequence"/>
</dbReference>
<dbReference type="RefSeq" id="XP_001194088.3">
    <property type="nucleotide sequence ID" value="XM_001194088.4"/>
</dbReference>
<protein>
    <recommendedName>
        <fullName evidence="16">G-protein coupled receptors family 1 profile domain-containing protein</fullName>
    </recommendedName>
</protein>
<evidence type="ECO:0000256" key="9">
    <source>
        <dbReference type="ARBA" id="ARBA00023136"/>
    </source>
</evidence>
<evidence type="ECO:0000256" key="5">
    <source>
        <dbReference type="ARBA" id="ARBA00022692"/>
    </source>
</evidence>
<dbReference type="KEGG" id="spu:756233"/>
<evidence type="ECO:0000256" key="14">
    <source>
        <dbReference type="ARBA" id="ARBA00023273"/>
    </source>
</evidence>
<dbReference type="CDD" id="cd00637">
    <property type="entry name" value="7tm_classA_rhodopsin-like"/>
    <property type="match status" value="1"/>
</dbReference>
<evidence type="ECO:0000259" key="16">
    <source>
        <dbReference type="PROSITE" id="PS50262"/>
    </source>
</evidence>
<dbReference type="SUPFAM" id="SSF81321">
    <property type="entry name" value="Family A G protein-coupled receptor-like"/>
    <property type="match status" value="1"/>
</dbReference>
<dbReference type="EnsemblMetazoa" id="XM_001194088">
    <property type="protein sequence ID" value="XP_001194088"/>
    <property type="gene ID" value="LOC756233"/>
</dbReference>
<dbReference type="GO" id="GO:0032870">
    <property type="term" value="P:cellular response to hormone stimulus"/>
    <property type="evidence" value="ECO:0000318"/>
    <property type="project" value="GO_Central"/>
</dbReference>
<evidence type="ECO:0000256" key="15">
    <source>
        <dbReference type="SAM" id="Phobius"/>
    </source>
</evidence>
<keyword evidence="5 15" id="KW-0812">Transmembrane</keyword>
<feature type="transmembrane region" description="Helical" evidence="15">
    <location>
        <begin position="90"/>
        <end position="109"/>
    </location>
</feature>
<dbReference type="Gene3D" id="1.20.1070.10">
    <property type="entry name" value="Rhodopsin 7-helix transmembrane proteins"/>
    <property type="match status" value="1"/>
</dbReference>
<evidence type="ECO:0000256" key="3">
    <source>
        <dbReference type="ARBA" id="ARBA00022473"/>
    </source>
</evidence>
<dbReference type="Pfam" id="PF00001">
    <property type="entry name" value="7tm_1"/>
    <property type="match status" value="1"/>
</dbReference>
<dbReference type="PANTHER" id="PTHR22752:SF10">
    <property type="entry name" value="G-PROTEIN COUPLED RECEPTOR 161"/>
    <property type="match status" value="1"/>
</dbReference>
<evidence type="ECO:0000256" key="4">
    <source>
        <dbReference type="ARBA" id="ARBA00022475"/>
    </source>
</evidence>
<keyword evidence="7" id="KW-0297">G-protein coupled receptor</keyword>
<accession>A0A7M7G083</accession>
<feature type="transmembrane region" description="Helical" evidence="15">
    <location>
        <begin position="130"/>
        <end position="159"/>
    </location>
</feature>
<dbReference type="AlphaFoldDB" id="A0A7M7G083"/>
<comment type="subcellular location">
    <subcellularLocation>
        <location evidence="2">Cell membrane</location>
        <topology evidence="2">Multi-pass membrane protein</topology>
    </subcellularLocation>
    <subcellularLocation>
        <location evidence="1">Cell projection</location>
        <location evidence="1">Cilium membrane</location>
    </subcellularLocation>
</comment>
<dbReference type="GO" id="GO:0060170">
    <property type="term" value="C:ciliary membrane"/>
    <property type="evidence" value="ECO:0007669"/>
    <property type="project" value="UniProtKB-SubCell"/>
</dbReference>
<proteinExistence type="predicted"/>
<feature type="transmembrane region" description="Helical" evidence="15">
    <location>
        <begin position="20"/>
        <end position="38"/>
    </location>
</feature>
<dbReference type="PRINTS" id="PR00237">
    <property type="entry name" value="GPCRRHODOPSN"/>
</dbReference>
<feature type="transmembrane region" description="Helical" evidence="15">
    <location>
        <begin position="50"/>
        <end position="75"/>
    </location>
</feature>
<dbReference type="PANTHER" id="PTHR22752">
    <property type="entry name" value="G PROTEIN-COUPLED RECEPTOR"/>
    <property type="match status" value="1"/>
</dbReference>
<evidence type="ECO:0000256" key="6">
    <source>
        <dbReference type="ARBA" id="ARBA00022989"/>
    </source>
</evidence>